<dbReference type="Gene3D" id="3.30.450.60">
    <property type="match status" value="1"/>
</dbReference>
<dbReference type="OrthoDB" id="370698at2759"/>
<proteinExistence type="predicted"/>
<protein>
    <submittedName>
        <fullName evidence="1">Uncharacterized protein</fullName>
    </submittedName>
</protein>
<name>A0A433TYY0_ELYCH</name>
<accession>A0A433TYY0</accession>
<dbReference type="Pfam" id="PF15001">
    <property type="entry name" value="AP-5_subunit_s1"/>
    <property type="match status" value="1"/>
</dbReference>
<evidence type="ECO:0000313" key="2">
    <source>
        <dbReference type="Proteomes" id="UP000271974"/>
    </source>
</evidence>
<comment type="caution">
    <text evidence="1">The sequence shown here is derived from an EMBL/GenBank/DDBJ whole genome shotgun (WGS) entry which is preliminary data.</text>
</comment>
<dbReference type="SUPFAM" id="SSF64356">
    <property type="entry name" value="SNARE-like"/>
    <property type="match status" value="1"/>
</dbReference>
<dbReference type="EMBL" id="RQTK01000129">
    <property type="protein sequence ID" value="RUS86761.1"/>
    <property type="molecule type" value="Genomic_DNA"/>
</dbReference>
<dbReference type="GO" id="GO:0000724">
    <property type="term" value="P:double-strand break repair via homologous recombination"/>
    <property type="evidence" value="ECO:0007669"/>
    <property type="project" value="InterPro"/>
</dbReference>
<dbReference type="InterPro" id="IPR011012">
    <property type="entry name" value="Longin-like_dom_sf"/>
</dbReference>
<keyword evidence="2" id="KW-1185">Reference proteome</keyword>
<dbReference type="GO" id="GO:0016197">
    <property type="term" value="P:endosomal transport"/>
    <property type="evidence" value="ECO:0007669"/>
    <property type="project" value="InterPro"/>
</dbReference>
<gene>
    <name evidence="1" type="ORF">EGW08_005484</name>
</gene>
<dbReference type="GO" id="GO:0030119">
    <property type="term" value="C:AP-type membrane coat adaptor complex"/>
    <property type="evidence" value="ECO:0007669"/>
    <property type="project" value="InterPro"/>
</dbReference>
<reference evidence="1 2" key="1">
    <citation type="submission" date="2019-01" db="EMBL/GenBank/DDBJ databases">
        <title>A draft genome assembly of the solar-powered sea slug Elysia chlorotica.</title>
        <authorList>
            <person name="Cai H."/>
            <person name="Li Q."/>
            <person name="Fang X."/>
            <person name="Li J."/>
            <person name="Curtis N.E."/>
            <person name="Altenburger A."/>
            <person name="Shibata T."/>
            <person name="Feng M."/>
            <person name="Maeda T."/>
            <person name="Schwartz J.A."/>
            <person name="Shigenobu S."/>
            <person name="Lundholm N."/>
            <person name="Nishiyama T."/>
            <person name="Yang H."/>
            <person name="Hasebe M."/>
            <person name="Li S."/>
            <person name="Pierce S.K."/>
            <person name="Wang J."/>
        </authorList>
    </citation>
    <scope>NUCLEOTIDE SEQUENCE [LARGE SCALE GENOMIC DNA]</scope>
    <source>
        <strain evidence="1">EC2010</strain>
        <tissue evidence="1">Whole organism of an adult</tissue>
    </source>
</reference>
<dbReference type="GO" id="GO:0005829">
    <property type="term" value="C:cytosol"/>
    <property type="evidence" value="ECO:0007669"/>
    <property type="project" value="TreeGrafter"/>
</dbReference>
<organism evidence="1 2">
    <name type="scientific">Elysia chlorotica</name>
    <name type="common">Eastern emerald elysia</name>
    <name type="synonym">Sea slug</name>
    <dbReference type="NCBI Taxonomy" id="188477"/>
    <lineage>
        <taxon>Eukaryota</taxon>
        <taxon>Metazoa</taxon>
        <taxon>Spiralia</taxon>
        <taxon>Lophotrochozoa</taxon>
        <taxon>Mollusca</taxon>
        <taxon>Gastropoda</taxon>
        <taxon>Heterobranchia</taxon>
        <taxon>Euthyneura</taxon>
        <taxon>Panpulmonata</taxon>
        <taxon>Sacoglossa</taxon>
        <taxon>Placobranchoidea</taxon>
        <taxon>Plakobranchidae</taxon>
        <taxon>Elysia</taxon>
    </lineage>
</organism>
<dbReference type="GO" id="GO:0005770">
    <property type="term" value="C:late endosome"/>
    <property type="evidence" value="ECO:0007669"/>
    <property type="project" value="TreeGrafter"/>
</dbReference>
<dbReference type="InterPro" id="IPR029392">
    <property type="entry name" value="AP-5_subunit_s1"/>
</dbReference>
<sequence>MVLVFGIFGLEGSHPHSIFCKCMASDESQVLLPEQIELFHRYKDEYASRIAEKLHSVFHFHRASNQRNVENDLQLLNSDENIPSFEVGHFKLDFKEPFCFESQVVWLTANEIGFCFVLDEKENLSLAETTLRLIVQQLHDLCRVVLQPSDLVSKIEKIHFVLDKFIPGGKLLFMNHRAVRQTEKEAESVLKLMNN</sequence>
<evidence type="ECO:0000313" key="1">
    <source>
        <dbReference type="EMBL" id="RUS86761.1"/>
    </source>
</evidence>
<dbReference type="GO" id="GO:0005764">
    <property type="term" value="C:lysosome"/>
    <property type="evidence" value="ECO:0007669"/>
    <property type="project" value="TreeGrafter"/>
</dbReference>
<dbReference type="PANTHER" id="PTHR16120">
    <property type="entry name" value="AP-5 COMPLEX SUBUNIT SIGMA-1"/>
    <property type="match status" value="1"/>
</dbReference>
<dbReference type="AlphaFoldDB" id="A0A433TYY0"/>
<dbReference type="PANTHER" id="PTHR16120:SF0">
    <property type="entry name" value="AP-5 COMPLEX SUBUNIT SIGMA-1"/>
    <property type="match status" value="1"/>
</dbReference>
<dbReference type="Proteomes" id="UP000271974">
    <property type="component" value="Unassembled WGS sequence"/>
</dbReference>
<dbReference type="STRING" id="188477.A0A433TYY0"/>